<reference evidence="4 5" key="1">
    <citation type="journal article" date="2022" name="Int. J. Syst. Evol. Microbiol.">
        <title>Neobacillus kokaensis sp. nov., isolated from soil.</title>
        <authorList>
            <person name="Yuki K."/>
            <person name="Matsubara H."/>
            <person name="Yamaguchi S."/>
        </authorList>
    </citation>
    <scope>NUCLEOTIDE SEQUENCE [LARGE SCALE GENOMIC DNA]</scope>
    <source>
        <strain evidence="4 5">LOB 377</strain>
    </source>
</reference>
<dbReference type="PANTHER" id="PTHR33744:SF15">
    <property type="entry name" value="CARBOHYDRATE DIACID REGULATOR"/>
    <property type="match status" value="1"/>
</dbReference>
<evidence type="ECO:0000256" key="1">
    <source>
        <dbReference type="ARBA" id="ARBA00006754"/>
    </source>
</evidence>
<organism evidence="4 5">
    <name type="scientific">Neobacillus kokaensis</name>
    <dbReference type="NCBI Taxonomy" id="2759023"/>
    <lineage>
        <taxon>Bacteria</taxon>
        <taxon>Bacillati</taxon>
        <taxon>Bacillota</taxon>
        <taxon>Bacilli</taxon>
        <taxon>Bacillales</taxon>
        <taxon>Bacillaceae</taxon>
        <taxon>Neobacillus</taxon>
    </lineage>
</organism>
<sequence>MKVSLQDLLYCIPLYQLTFLTSLPKNQVYYDNIATSIEDKRFESPTLLVIQSSEECLKLNQKERAHQLIQDHHLMGIIIGIHTTIPILDEALSLFQQCRVPIIQVENASALTIFQQKNNPHYSFCQISMELNGFMNKGFMNIAAGLSLALETPFLYLNEHDELLWQVGPEAELQKALCFLKLYKKFRNNALQARSVNDEAHSFEAYPINIAGQISLTLIASVHLVDWQKKMIDKLIGLTALFFQTEEMFREQQERFKEHFLYDLLYHKFESKKVMVTQGKVWGWNLEKPHHLFVINVHPSNDVMENMEWLDEMIVHIETEKQELNENIIIFPFQDQIVMLLEDSLPRSQSERKGAALEIAGQIEKGLTSKWPDCQFWIGIGKWYQDSINLNKSYQEAKIALQFGQVWFEKKRIFHMSDLGLLYLLTHVHREILYDYSKEYLSSLIESDEENGTEYVKTLKAFIQHQGIITDVSEALFVHPNTLRNRLKKIENLTGVDLQKPEEFMNLMTAVKIHFSMSL</sequence>
<dbReference type="EMBL" id="BNDS01000016">
    <property type="protein sequence ID" value="GHH99896.1"/>
    <property type="molecule type" value="Genomic_DNA"/>
</dbReference>
<dbReference type="Proteomes" id="UP000637074">
    <property type="component" value="Unassembled WGS sequence"/>
</dbReference>
<evidence type="ECO:0000313" key="4">
    <source>
        <dbReference type="EMBL" id="GHH99896.1"/>
    </source>
</evidence>
<dbReference type="InterPro" id="IPR042070">
    <property type="entry name" value="PucR_C-HTH_sf"/>
</dbReference>
<gene>
    <name evidence="4" type="ORF">AM1BK_34390</name>
</gene>
<dbReference type="PANTHER" id="PTHR33744">
    <property type="entry name" value="CARBOHYDRATE DIACID REGULATOR"/>
    <property type="match status" value="1"/>
</dbReference>
<dbReference type="Pfam" id="PF17853">
    <property type="entry name" value="GGDEF_2"/>
    <property type="match status" value="1"/>
</dbReference>
<accession>A0ABQ3NAP6</accession>
<dbReference type="InterPro" id="IPR051448">
    <property type="entry name" value="CdaR-like_regulators"/>
</dbReference>
<comment type="caution">
    <text evidence="4">The sequence shown here is derived from an EMBL/GenBank/DDBJ whole genome shotgun (WGS) entry which is preliminary data.</text>
</comment>
<dbReference type="Pfam" id="PF13556">
    <property type="entry name" value="HTH_30"/>
    <property type="match status" value="1"/>
</dbReference>
<feature type="domain" description="CdaR GGDEF-like" evidence="3">
    <location>
        <begin position="276"/>
        <end position="402"/>
    </location>
</feature>
<dbReference type="InterPro" id="IPR025736">
    <property type="entry name" value="PucR_C-HTH_dom"/>
</dbReference>
<name>A0ABQ3NAP6_9BACI</name>
<evidence type="ECO:0008006" key="6">
    <source>
        <dbReference type="Google" id="ProtNLM"/>
    </source>
</evidence>
<dbReference type="InterPro" id="IPR041522">
    <property type="entry name" value="CdaR_GGDEF"/>
</dbReference>
<evidence type="ECO:0000313" key="5">
    <source>
        <dbReference type="Proteomes" id="UP000637074"/>
    </source>
</evidence>
<comment type="similarity">
    <text evidence="1">Belongs to the CdaR family.</text>
</comment>
<protein>
    <recommendedName>
        <fullName evidence="6">PucR family transcriptional regulator</fullName>
    </recommendedName>
</protein>
<dbReference type="Gene3D" id="1.10.10.2840">
    <property type="entry name" value="PucR C-terminal helix-turn-helix domain"/>
    <property type="match status" value="1"/>
</dbReference>
<dbReference type="RefSeq" id="WP_191274888.1">
    <property type="nucleotide sequence ID" value="NZ_BNDS01000016.1"/>
</dbReference>
<keyword evidence="5" id="KW-1185">Reference proteome</keyword>
<evidence type="ECO:0000259" key="3">
    <source>
        <dbReference type="Pfam" id="PF17853"/>
    </source>
</evidence>
<feature type="domain" description="PucR C-terminal helix-turn-helix" evidence="2">
    <location>
        <begin position="456"/>
        <end position="513"/>
    </location>
</feature>
<proteinExistence type="inferred from homology"/>
<evidence type="ECO:0000259" key="2">
    <source>
        <dbReference type="Pfam" id="PF13556"/>
    </source>
</evidence>